<dbReference type="Proteomes" id="UP001482513">
    <property type="component" value="Unassembled WGS sequence"/>
</dbReference>
<evidence type="ECO:0000256" key="1">
    <source>
        <dbReference type="ARBA" id="ARBA00004196"/>
    </source>
</evidence>
<reference evidence="6 7" key="1">
    <citation type="submission" date="2022-04" db="EMBL/GenBank/DDBJ databases">
        <title>Positive selection, recombination, and allopatry shape intraspecific diversity of widespread and dominant cyanobacteria.</title>
        <authorList>
            <person name="Wei J."/>
            <person name="Shu W."/>
            <person name="Hu C."/>
        </authorList>
    </citation>
    <scope>NUCLEOTIDE SEQUENCE [LARGE SCALE GENOMIC DNA]</scope>
    <source>
        <strain evidence="6 7">DQ-A4</strain>
    </source>
</reference>
<gene>
    <name evidence="6" type="ORF">NC992_02385</name>
</gene>
<dbReference type="InterPro" id="IPR002491">
    <property type="entry name" value="ABC_transptr_periplasmic_BD"/>
</dbReference>
<evidence type="ECO:0000256" key="3">
    <source>
        <dbReference type="ARBA" id="ARBA00022448"/>
    </source>
</evidence>
<dbReference type="Pfam" id="PF01497">
    <property type="entry name" value="Peripla_BP_2"/>
    <property type="match status" value="1"/>
</dbReference>
<sequence length="229" mass="25140">MPRLGQSEQLNLEALAVLQTDLIIGFTSDLEGTYNKLSAIAPTVTFEMQTTADWQQPFRFHGQVLGMEVQAEAVLGQYQQRVEALKSQLSASPMQVSLVRVMAQSGQVSLYLKNCFGGSILADIGFDRPPAQNNGTPEPPFTKQIDREALPEADGDVILLFTFGATPEVAAEAEAELERLRTDPLWQSLRAVQQNQVYSVGHYWGSGNSPLAAEWALADIEQYLIKPAT</sequence>
<dbReference type="EMBL" id="JAMPKX010000001">
    <property type="protein sequence ID" value="MEP0945709.1"/>
    <property type="molecule type" value="Genomic_DNA"/>
</dbReference>
<keyword evidence="4" id="KW-0732">Signal</keyword>
<evidence type="ECO:0000313" key="7">
    <source>
        <dbReference type="Proteomes" id="UP001482513"/>
    </source>
</evidence>
<comment type="caution">
    <text evidence="6">The sequence shown here is derived from an EMBL/GenBank/DDBJ whole genome shotgun (WGS) entry which is preliminary data.</text>
</comment>
<comment type="subcellular location">
    <subcellularLocation>
        <location evidence="1">Cell envelope</location>
    </subcellularLocation>
</comment>
<dbReference type="CDD" id="cd01146">
    <property type="entry name" value="FhuD"/>
    <property type="match status" value="1"/>
</dbReference>
<name>A0ABV0JZ39_9CYAN</name>
<dbReference type="SUPFAM" id="SSF53807">
    <property type="entry name" value="Helical backbone' metal receptor"/>
    <property type="match status" value="1"/>
</dbReference>
<accession>A0ABV0JZ39</accession>
<dbReference type="PANTHER" id="PTHR30532">
    <property type="entry name" value="IRON III DICITRATE-BINDING PERIPLASMIC PROTEIN"/>
    <property type="match status" value="1"/>
</dbReference>
<feature type="domain" description="Fe/B12 periplasmic-binding" evidence="5">
    <location>
        <begin position="1"/>
        <end position="228"/>
    </location>
</feature>
<evidence type="ECO:0000256" key="4">
    <source>
        <dbReference type="ARBA" id="ARBA00022729"/>
    </source>
</evidence>
<evidence type="ECO:0000259" key="5">
    <source>
        <dbReference type="PROSITE" id="PS50983"/>
    </source>
</evidence>
<dbReference type="PANTHER" id="PTHR30532:SF25">
    <property type="entry name" value="IRON(III) DICITRATE-BINDING PERIPLASMIC PROTEIN"/>
    <property type="match status" value="1"/>
</dbReference>
<keyword evidence="3" id="KW-0813">Transport</keyword>
<evidence type="ECO:0000313" key="6">
    <source>
        <dbReference type="EMBL" id="MEP0945709.1"/>
    </source>
</evidence>
<dbReference type="RefSeq" id="WP_313887182.1">
    <property type="nucleotide sequence ID" value="NZ_JAMPKX010000001.1"/>
</dbReference>
<proteinExistence type="inferred from homology"/>
<dbReference type="Gene3D" id="3.40.50.1980">
    <property type="entry name" value="Nitrogenase molybdenum iron protein domain"/>
    <property type="match status" value="2"/>
</dbReference>
<comment type="similarity">
    <text evidence="2">Belongs to the bacterial solute-binding protein 8 family.</text>
</comment>
<dbReference type="InterPro" id="IPR051313">
    <property type="entry name" value="Bact_iron-sidero_bind"/>
</dbReference>
<protein>
    <submittedName>
        <fullName evidence="6">Iron-siderophore ABC transporter substrate-binding protein</fullName>
    </submittedName>
</protein>
<evidence type="ECO:0000256" key="2">
    <source>
        <dbReference type="ARBA" id="ARBA00008814"/>
    </source>
</evidence>
<organism evidence="6 7">
    <name type="scientific">Leptolyngbya subtilissima DQ-A4</name>
    <dbReference type="NCBI Taxonomy" id="2933933"/>
    <lineage>
        <taxon>Bacteria</taxon>
        <taxon>Bacillati</taxon>
        <taxon>Cyanobacteriota</taxon>
        <taxon>Cyanophyceae</taxon>
        <taxon>Leptolyngbyales</taxon>
        <taxon>Leptolyngbyaceae</taxon>
        <taxon>Leptolyngbya group</taxon>
        <taxon>Leptolyngbya</taxon>
    </lineage>
</organism>
<dbReference type="PROSITE" id="PS50983">
    <property type="entry name" value="FE_B12_PBP"/>
    <property type="match status" value="1"/>
</dbReference>
<keyword evidence="7" id="KW-1185">Reference proteome</keyword>